<comment type="subcellular location">
    <subcellularLocation>
        <location evidence="1 12 13">Cytoplasm</location>
    </subcellularLocation>
</comment>
<evidence type="ECO:0000256" key="6">
    <source>
        <dbReference type="ARBA" id="ARBA00022741"/>
    </source>
</evidence>
<evidence type="ECO:0000256" key="10">
    <source>
        <dbReference type="ARBA" id="ARBA00023204"/>
    </source>
</evidence>
<gene>
    <name evidence="12 15" type="primary">recF</name>
    <name evidence="15" type="ORF">H1B31_02855</name>
</gene>
<dbReference type="GO" id="GO:0006260">
    <property type="term" value="P:DNA replication"/>
    <property type="evidence" value="ECO:0007669"/>
    <property type="project" value="UniProtKB-UniRule"/>
</dbReference>
<dbReference type="GO" id="GO:0005737">
    <property type="term" value="C:cytoplasm"/>
    <property type="evidence" value="ECO:0007669"/>
    <property type="project" value="UniProtKB-SubCell"/>
</dbReference>
<dbReference type="InterPro" id="IPR003395">
    <property type="entry name" value="RecF/RecN/SMC_N"/>
</dbReference>
<keyword evidence="10 12" id="KW-0234">DNA repair</keyword>
<dbReference type="EMBL" id="CP060204">
    <property type="protein sequence ID" value="QNH54909.1"/>
    <property type="molecule type" value="Genomic_DNA"/>
</dbReference>
<dbReference type="RefSeq" id="WP_185980831.1">
    <property type="nucleotide sequence ID" value="NZ_CP060204.1"/>
</dbReference>
<evidence type="ECO:0000256" key="4">
    <source>
        <dbReference type="ARBA" id="ARBA00022490"/>
    </source>
</evidence>
<dbReference type="Pfam" id="PF02463">
    <property type="entry name" value="SMC_N"/>
    <property type="match status" value="1"/>
</dbReference>
<evidence type="ECO:0000259" key="14">
    <source>
        <dbReference type="Pfam" id="PF02463"/>
    </source>
</evidence>
<feature type="binding site" evidence="12">
    <location>
        <begin position="30"/>
        <end position="37"/>
    </location>
    <ligand>
        <name>ATP</name>
        <dbReference type="ChEBI" id="CHEBI:30616"/>
    </ligand>
</feature>
<evidence type="ECO:0000256" key="12">
    <source>
        <dbReference type="HAMAP-Rule" id="MF_00365"/>
    </source>
</evidence>
<dbReference type="GO" id="GO:0005524">
    <property type="term" value="F:ATP binding"/>
    <property type="evidence" value="ECO:0007669"/>
    <property type="project" value="UniProtKB-UniRule"/>
</dbReference>
<dbReference type="InterPro" id="IPR001238">
    <property type="entry name" value="DNA-binding_RecF"/>
</dbReference>
<keyword evidence="9 12" id="KW-0238">DNA-binding</keyword>
<evidence type="ECO:0000256" key="2">
    <source>
        <dbReference type="ARBA" id="ARBA00008016"/>
    </source>
</evidence>
<organism evidence="15 16">
    <name type="scientific">Selenomonas timonae</name>
    <dbReference type="NCBI Taxonomy" id="2754044"/>
    <lineage>
        <taxon>Bacteria</taxon>
        <taxon>Bacillati</taxon>
        <taxon>Bacillota</taxon>
        <taxon>Negativicutes</taxon>
        <taxon>Selenomonadales</taxon>
        <taxon>Selenomonadaceae</taxon>
        <taxon>Selenomonas</taxon>
    </lineage>
</organism>
<dbReference type="NCBIfam" id="TIGR00611">
    <property type="entry name" value="recf"/>
    <property type="match status" value="1"/>
</dbReference>
<dbReference type="GO" id="GO:0000731">
    <property type="term" value="P:DNA synthesis involved in DNA repair"/>
    <property type="evidence" value="ECO:0007669"/>
    <property type="project" value="TreeGrafter"/>
</dbReference>
<sequence length="373" mass="41948">MRITSLQLRSYRNYDELHLDFDAGVQIFLGANAQGKTNIIEALYYAAFGRSHRTSSDAELIRMGTDGAHIALSFLRHDVPAELSFTFRRGMRRRIEYAGEHLKQRELVGILPMVLFSPEDLFLVKGAPALRRRYLDAELSQASPAYYGELLRYTHILRQRGALLKDIRERLIPPDALLPWDAQLAKSAAYIVTRRIAATEQLGALSARVQAVLAAGEELALSYEIAHAPAELTRDKDGMTERLELWYNEMLHDGRTRDIARATTGIGPHLDDIVLSTSGMSLRSYGSQGQQRTGALALKLAELFYLREHVGEAPILLLDDVMSELDAARRSALLSFIESEQIQTFITATDAAYFPSERMGTYRYVEAGRVREE</sequence>
<dbReference type="InterPro" id="IPR018078">
    <property type="entry name" value="DNA-binding_RecF_CS"/>
</dbReference>
<dbReference type="Gene3D" id="3.40.50.300">
    <property type="entry name" value="P-loop containing nucleotide triphosphate hydrolases"/>
    <property type="match status" value="1"/>
</dbReference>
<keyword evidence="8 12" id="KW-0067">ATP-binding</keyword>
<evidence type="ECO:0000256" key="5">
    <source>
        <dbReference type="ARBA" id="ARBA00022705"/>
    </source>
</evidence>
<evidence type="ECO:0000256" key="11">
    <source>
        <dbReference type="ARBA" id="ARBA00023236"/>
    </source>
</evidence>
<proteinExistence type="inferred from homology"/>
<dbReference type="PROSITE" id="PS00618">
    <property type="entry name" value="RECF_2"/>
    <property type="match status" value="1"/>
</dbReference>
<dbReference type="HAMAP" id="MF_00365">
    <property type="entry name" value="RecF"/>
    <property type="match status" value="1"/>
</dbReference>
<keyword evidence="5 12" id="KW-0235">DNA replication</keyword>
<dbReference type="KEGG" id="stim:H1B31_02855"/>
<dbReference type="GO" id="GO:0006302">
    <property type="term" value="P:double-strand break repair"/>
    <property type="evidence" value="ECO:0007669"/>
    <property type="project" value="TreeGrafter"/>
</dbReference>
<evidence type="ECO:0000256" key="9">
    <source>
        <dbReference type="ARBA" id="ARBA00023125"/>
    </source>
</evidence>
<evidence type="ECO:0000256" key="13">
    <source>
        <dbReference type="RuleBase" id="RU000578"/>
    </source>
</evidence>
<evidence type="ECO:0000313" key="15">
    <source>
        <dbReference type="EMBL" id="QNH54909.1"/>
    </source>
</evidence>
<keyword evidence="4 12" id="KW-0963">Cytoplasm</keyword>
<evidence type="ECO:0000313" key="16">
    <source>
        <dbReference type="Proteomes" id="UP000515480"/>
    </source>
</evidence>
<keyword evidence="6 12" id="KW-0547">Nucleotide-binding</keyword>
<dbReference type="AlphaFoldDB" id="A0A7G7VLB6"/>
<keyword evidence="11 12" id="KW-0742">SOS response</keyword>
<evidence type="ECO:0000256" key="1">
    <source>
        <dbReference type="ARBA" id="ARBA00004496"/>
    </source>
</evidence>
<evidence type="ECO:0000256" key="3">
    <source>
        <dbReference type="ARBA" id="ARBA00020170"/>
    </source>
</evidence>
<keyword evidence="16" id="KW-1185">Reference proteome</keyword>
<comment type="function">
    <text evidence="12 13">The RecF protein is involved in DNA metabolism; it is required for DNA replication and normal SOS inducibility. RecF binds preferentially to single-stranded, linear DNA. It also seems to bind ATP.</text>
</comment>
<dbReference type="PANTHER" id="PTHR32182">
    <property type="entry name" value="DNA REPLICATION AND REPAIR PROTEIN RECF"/>
    <property type="match status" value="1"/>
</dbReference>
<protein>
    <recommendedName>
        <fullName evidence="3 12">DNA replication and repair protein RecF</fullName>
    </recommendedName>
</protein>
<dbReference type="PROSITE" id="PS00617">
    <property type="entry name" value="RECF_1"/>
    <property type="match status" value="1"/>
</dbReference>
<accession>A0A7G7VLB6</accession>
<name>A0A7G7VLB6_9FIRM</name>
<dbReference type="PANTHER" id="PTHR32182:SF0">
    <property type="entry name" value="DNA REPLICATION AND REPAIR PROTEIN RECF"/>
    <property type="match status" value="1"/>
</dbReference>
<dbReference type="InterPro" id="IPR042174">
    <property type="entry name" value="RecF_2"/>
</dbReference>
<evidence type="ECO:0000256" key="7">
    <source>
        <dbReference type="ARBA" id="ARBA00022763"/>
    </source>
</evidence>
<dbReference type="SUPFAM" id="SSF52540">
    <property type="entry name" value="P-loop containing nucleoside triphosphate hydrolases"/>
    <property type="match status" value="1"/>
</dbReference>
<dbReference type="Gene3D" id="1.20.1050.90">
    <property type="entry name" value="RecF/RecN/SMC, N-terminal domain"/>
    <property type="match status" value="1"/>
</dbReference>
<feature type="domain" description="RecF/RecN/SMC N-terminal" evidence="14">
    <location>
        <begin position="3"/>
        <end position="353"/>
    </location>
</feature>
<keyword evidence="7 12" id="KW-0227">DNA damage</keyword>
<dbReference type="GO" id="GO:0009432">
    <property type="term" value="P:SOS response"/>
    <property type="evidence" value="ECO:0007669"/>
    <property type="project" value="UniProtKB-UniRule"/>
</dbReference>
<evidence type="ECO:0000256" key="8">
    <source>
        <dbReference type="ARBA" id="ARBA00022840"/>
    </source>
</evidence>
<dbReference type="InterPro" id="IPR027417">
    <property type="entry name" value="P-loop_NTPase"/>
</dbReference>
<reference evidence="15 16" key="1">
    <citation type="submission" date="2020-07" db="EMBL/GenBank/DDBJ databases">
        <title>Complete genome and description of Selenomonas timonensis sp. nov., a new bacterium isolated from a gingivitis subject.</title>
        <authorList>
            <person name="Antezack A."/>
        </authorList>
    </citation>
    <scope>NUCLEOTIDE SEQUENCE [LARGE SCALE GENOMIC DNA]</scope>
    <source>
        <strain evidence="15 16">Marseille-Q3039</strain>
    </source>
</reference>
<dbReference type="GO" id="GO:0003697">
    <property type="term" value="F:single-stranded DNA binding"/>
    <property type="evidence" value="ECO:0007669"/>
    <property type="project" value="UniProtKB-UniRule"/>
</dbReference>
<dbReference type="Proteomes" id="UP000515480">
    <property type="component" value="Chromosome"/>
</dbReference>
<comment type="similarity">
    <text evidence="2 12 13">Belongs to the RecF family.</text>
</comment>